<dbReference type="AlphaFoldDB" id="A0AAD9Z480"/>
<accession>A0AAD9Z480</accession>
<evidence type="ECO:0000256" key="1">
    <source>
        <dbReference type="SAM" id="MobiDB-lite"/>
    </source>
</evidence>
<protein>
    <submittedName>
        <fullName evidence="2">Uncharacterized protein</fullName>
    </submittedName>
</protein>
<dbReference type="Proteomes" id="UP001281410">
    <property type="component" value="Unassembled WGS sequence"/>
</dbReference>
<evidence type="ECO:0000313" key="2">
    <source>
        <dbReference type="EMBL" id="KAK3169178.1"/>
    </source>
</evidence>
<evidence type="ECO:0000313" key="3">
    <source>
        <dbReference type="Proteomes" id="UP001281410"/>
    </source>
</evidence>
<feature type="compositionally biased region" description="Basic and acidic residues" evidence="1">
    <location>
        <begin position="32"/>
        <end position="58"/>
    </location>
</feature>
<dbReference type="EMBL" id="JANJYJ010000970">
    <property type="protein sequence ID" value="KAK3169178.1"/>
    <property type="molecule type" value="Genomic_DNA"/>
</dbReference>
<organism evidence="2 3">
    <name type="scientific">Dipteronia sinensis</name>
    <dbReference type="NCBI Taxonomy" id="43782"/>
    <lineage>
        <taxon>Eukaryota</taxon>
        <taxon>Viridiplantae</taxon>
        <taxon>Streptophyta</taxon>
        <taxon>Embryophyta</taxon>
        <taxon>Tracheophyta</taxon>
        <taxon>Spermatophyta</taxon>
        <taxon>Magnoliopsida</taxon>
        <taxon>eudicotyledons</taxon>
        <taxon>Gunneridae</taxon>
        <taxon>Pentapetalae</taxon>
        <taxon>rosids</taxon>
        <taxon>malvids</taxon>
        <taxon>Sapindales</taxon>
        <taxon>Sapindaceae</taxon>
        <taxon>Hippocastanoideae</taxon>
        <taxon>Acereae</taxon>
        <taxon>Dipteronia</taxon>
    </lineage>
</organism>
<comment type="caution">
    <text evidence="2">The sequence shown here is derived from an EMBL/GenBank/DDBJ whole genome shotgun (WGS) entry which is preliminary data.</text>
</comment>
<feature type="region of interest" description="Disordered" evidence="1">
    <location>
        <begin position="32"/>
        <end position="68"/>
    </location>
</feature>
<proteinExistence type="predicted"/>
<keyword evidence="3" id="KW-1185">Reference proteome</keyword>
<gene>
    <name evidence="2" type="ORF">Dsin_000036</name>
</gene>
<reference evidence="2" key="1">
    <citation type="journal article" date="2023" name="Plant J.">
        <title>Genome sequences and population genomics provide insights into the demographic history, inbreeding, and mutation load of two 'living fossil' tree species of Dipteronia.</title>
        <authorList>
            <person name="Feng Y."/>
            <person name="Comes H.P."/>
            <person name="Chen J."/>
            <person name="Zhu S."/>
            <person name="Lu R."/>
            <person name="Zhang X."/>
            <person name="Li P."/>
            <person name="Qiu J."/>
            <person name="Olsen K.M."/>
            <person name="Qiu Y."/>
        </authorList>
    </citation>
    <scope>NUCLEOTIDE SEQUENCE</scope>
    <source>
        <strain evidence="2">NBL</strain>
    </source>
</reference>
<name>A0AAD9Z480_9ROSI</name>
<sequence>MDTSGIRKMIEDGQEHYEKIFLEIEKASNRLEAAEKELNDHEKQQQQRETQFEAERNKFNKRKRMNEKEELDTKKFELEKKIKARTLLELEIHSLRFDIEEMEQKENSEQEAVDGEYEIFENPKNKCRELHNTVTGALNEMDEYTTLNERNANTIPDMVTDTSLSSWPRWDRVDTLCPGTASSWGNKSS</sequence>